<evidence type="ECO:0000313" key="5">
    <source>
        <dbReference type="Proteomes" id="UP000494165"/>
    </source>
</evidence>
<feature type="chain" id="PRO_5035827021" description="SCP domain-containing protein" evidence="2">
    <location>
        <begin position="21"/>
        <end position="360"/>
    </location>
</feature>
<organism evidence="4 5">
    <name type="scientific">Cloeon dipterum</name>
    <dbReference type="NCBI Taxonomy" id="197152"/>
    <lineage>
        <taxon>Eukaryota</taxon>
        <taxon>Metazoa</taxon>
        <taxon>Ecdysozoa</taxon>
        <taxon>Arthropoda</taxon>
        <taxon>Hexapoda</taxon>
        <taxon>Insecta</taxon>
        <taxon>Pterygota</taxon>
        <taxon>Palaeoptera</taxon>
        <taxon>Ephemeroptera</taxon>
        <taxon>Pisciforma</taxon>
        <taxon>Baetidae</taxon>
        <taxon>Cloeon</taxon>
    </lineage>
</organism>
<feature type="domain" description="SCP" evidence="3">
    <location>
        <begin position="71"/>
        <end position="147"/>
    </location>
</feature>
<keyword evidence="2" id="KW-0732">Signal</keyword>
<gene>
    <name evidence="4" type="ORF">CLODIP_2_CD13355</name>
</gene>
<dbReference type="InterPro" id="IPR035940">
    <property type="entry name" value="CAP_sf"/>
</dbReference>
<dbReference type="AlphaFoldDB" id="A0A8S1CEK3"/>
<feature type="signal peptide" evidence="2">
    <location>
        <begin position="1"/>
        <end position="20"/>
    </location>
</feature>
<keyword evidence="5" id="KW-1185">Reference proteome</keyword>
<evidence type="ECO:0000259" key="3">
    <source>
        <dbReference type="Pfam" id="PF00188"/>
    </source>
</evidence>
<dbReference type="EMBL" id="CADEPI010000027">
    <property type="protein sequence ID" value="CAB3366825.1"/>
    <property type="molecule type" value="Genomic_DNA"/>
</dbReference>
<reference evidence="4 5" key="1">
    <citation type="submission" date="2020-04" db="EMBL/GenBank/DDBJ databases">
        <authorList>
            <person name="Alioto T."/>
            <person name="Alioto T."/>
            <person name="Gomez Garrido J."/>
        </authorList>
    </citation>
    <scope>NUCLEOTIDE SEQUENCE [LARGE SCALE GENOMIC DNA]</scope>
</reference>
<keyword evidence="1" id="KW-1133">Transmembrane helix</keyword>
<evidence type="ECO:0000256" key="2">
    <source>
        <dbReference type="SAM" id="SignalP"/>
    </source>
</evidence>
<evidence type="ECO:0000256" key="1">
    <source>
        <dbReference type="SAM" id="Phobius"/>
    </source>
</evidence>
<comment type="caution">
    <text evidence="4">The sequence shown here is derived from an EMBL/GenBank/DDBJ whole genome shotgun (WGS) entry which is preliminary data.</text>
</comment>
<dbReference type="Pfam" id="PF00188">
    <property type="entry name" value="CAP"/>
    <property type="match status" value="1"/>
</dbReference>
<accession>A0A8S1CEK3</accession>
<protein>
    <recommendedName>
        <fullName evidence="3">SCP domain-containing protein</fullName>
    </recommendedName>
</protein>
<dbReference type="SUPFAM" id="SSF55797">
    <property type="entry name" value="PR-1-like"/>
    <property type="match status" value="1"/>
</dbReference>
<dbReference type="Proteomes" id="UP000494165">
    <property type="component" value="Unassembled WGS sequence"/>
</dbReference>
<name>A0A8S1CEK3_9INSE</name>
<keyword evidence="1" id="KW-0472">Membrane</keyword>
<dbReference type="InterPro" id="IPR014044">
    <property type="entry name" value="CAP_dom"/>
</dbReference>
<dbReference type="OrthoDB" id="414826at2759"/>
<dbReference type="Gene3D" id="3.40.33.10">
    <property type="entry name" value="CAP"/>
    <property type="match status" value="1"/>
</dbReference>
<sequence length="360" mass="41490">MQLALLNFLILVVVLGATDGNSRNYTVRYVDDCDQKYKKFRNHVMCLDDQCYGGIGRMPSTLDEIPRIAYVDAINRFRSAVARGLYPLTPPAKNMKELRWSDELAKLAQKITDACEELTNHEFNNWFSMDGVEAPATRLTMMTNDNSGISSNPVLVDDEAIWSFRRSMKANGRPLVMNPKSIANRNPKMWSTLVDALSAKAEHVGCGLTFYIRTVQESKNVFRNRSFSYFGCYLFPGIKVGSGEPYYEIGEPECEVPSLYYEGLCSTEEKNKMRLKRLPCDDEDFAMRENNSIYCRGDQFFYDYVDEAIPYPYVKCDVLKHKIRFWLLVAMTVLLYASIFYRLVGRFIRRVFAPIKIFLV</sequence>
<proteinExistence type="predicted"/>
<evidence type="ECO:0000313" key="4">
    <source>
        <dbReference type="EMBL" id="CAB3366825.1"/>
    </source>
</evidence>
<dbReference type="CDD" id="cd05380">
    <property type="entry name" value="CAP_euk"/>
    <property type="match status" value="1"/>
</dbReference>
<keyword evidence="1" id="KW-0812">Transmembrane</keyword>
<feature type="transmembrane region" description="Helical" evidence="1">
    <location>
        <begin position="325"/>
        <end position="344"/>
    </location>
</feature>